<feature type="compositionally biased region" description="Basic residues" evidence="2">
    <location>
        <begin position="169"/>
        <end position="182"/>
    </location>
</feature>
<dbReference type="GO" id="GO:0009435">
    <property type="term" value="P:NAD+ biosynthetic process"/>
    <property type="evidence" value="ECO:0007669"/>
    <property type="project" value="InterPro"/>
</dbReference>
<evidence type="ECO:0000256" key="2">
    <source>
        <dbReference type="SAM" id="MobiDB-lite"/>
    </source>
</evidence>
<sequence length="182" mass="19578">MSFITQRVPGALRTRMTGYLEVLLRQSAFWVPAGEGMWPAHRVGIAVITPTEPVERGVQLLLLFLPTGHGVMPQVLEGLSVHGVVGNLRKPDMIKSAANACRLCSADVSGASEAEVIDDVRESCRSESVSNSDSELDLNSATDPASDRSRSAASSPGEVSAMASQAQYKRSHSPLRYIRKQS</sequence>
<dbReference type="GO" id="GO:0019441">
    <property type="term" value="P:L-tryptophan catabolic process to kynurenine"/>
    <property type="evidence" value="ECO:0007669"/>
    <property type="project" value="TreeGrafter"/>
</dbReference>
<gene>
    <name evidence="3" type="ORF">FIBRA_08435</name>
</gene>
<dbReference type="EMBL" id="HE797243">
    <property type="protein sequence ID" value="CCM06193.1"/>
    <property type="molecule type" value="Genomic_DNA"/>
</dbReference>
<dbReference type="AlphaFoldDB" id="J4GHE5"/>
<name>J4GHE5_9APHY</name>
<evidence type="ECO:0000313" key="4">
    <source>
        <dbReference type="Proteomes" id="UP000006352"/>
    </source>
</evidence>
<dbReference type="STRING" id="599839.J4GHE5"/>
<accession>J4GHE5</accession>
<keyword evidence="4" id="KW-1185">Reference proteome</keyword>
<protein>
    <submittedName>
        <fullName evidence="3">Uncharacterized protein</fullName>
    </submittedName>
</protein>
<evidence type="ECO:0000313" key="3">
    <source>
        <dbReference type="EMBL" id="CCM06193.1"/>
    </source>
</evidence>
<dbReference type="GO" id="GO:0030170">
    <property type="term" value="F:pyridoxal phosphate binding"/>
    <property type="evidence" value="ECO:0007669"/>
    <property type="project" value="InterPro"/>
</dbReference>
<keyword evidence="1" id="KW-0663">Pyridoxal phosphate</keyword>
<dbReference type="GO" id="GO:0005737">
    <property type="term" value="C:cytoplasm"/>
    <property type="evidence" value="ECO:0007669"/>
    <property type="project" value="InterPro"/>
</dbReference>
<dbReference type="RefSeq" id="XP_012185476.1">
    <property type="nucleotide sequence ID" value="XM_012330086.1"/>
</dbReference>
<proteinExistence type="predicted"/>
<dbReference type="Proteomes" id="UP000006352">
    <property type="component" value="Unassembled WGS sequence"/>
</dbReference>
<dbReference type="HOGENOM" id="CLU_1482020_0_0_1"/>
<reference evidence="3 4" key="1">
    <citation type="journal article" date="2012" name="Appl. Environ. Microbiol.">
        <title>Short-read sequencing for genomic analysis of the brown rot fungus Fibroporia radiculosa.</title>
        <authorList>
            <person name="Tang J.D."/>
            <person name="Perkins A.D."/>
            <person name="Sonstegard T.S."/>
            <person name="Schroeder S.G."/>
            <person name="Burgess S.C."/>
            <person name="Diehl S.V."/>
        </authorList>
    </citation>
    <scope>NUCLEOTIDE SEQUENCE [LARGE SCALE GENOMIC DNA]</scope>
    <source>
        <strain evidence="3 4">TFFH 294</strain>
    </source>
</reference>
<dbReference type="GeneID" id="24101093"/>
<feature type="region of interest" description="Disordered" evidence="2">
    <location>
        <begin position="126"/>
        <end position="182"/>
    </location>
</feature>
<feature type="compositionally biased region" description="Polar residues" evidence="2">
    <location>
        <begin position="126"/>
        <end position="139"/>
    </location>
</feature>
<dbReference type="InterPro" id="IPR010111">
    <property type="entry name" value="Kynureninase"/>
</dbReference>
<dbReference type="PANTHER" id="PTHR14084:SF0">
    <property type="entry name" value="KYNURENINASE"/>
    <property type="match status" value="1"/>
</dbReference>
<dbReference type="InParanoid" id="J4GHE5"/>
<dbReference type="GO" id="GO:0043420">
    <property type="term" value="P:anthranilate metabolic process"/>
    <property type="evidence" value="ECO:0007669"/>
    <property type="project" value="TreeGrafter"/>
</dbReference>
<dbReference type="Gene3D" id="3.90.1150.10">
    <property type="entry name" value="Aspartate Aminotransferase, domain 1"/>
    <property type="match status" value="1"/>
</dbReference>
<organism evidence="3 4">
    <name type="scientific">Fibroporia radiculosa</name>
    <dbReference type="NCBI Taxonomy" id="599839"/>
    <lineage>
        <taxon>Eukaryota</taxon>
        <taxon>Fungi</taxon>
        <taxon>Dikarya</taxon>
        <taxon>Basidiomycota</taxon>
        <taxon>Agaricomycotina</taxon>
        <taxon>Agaricomycetes</taxon>
        <taxon>Polyporales</taxon>
        <taxon>Fibroporiaceae</taxon>
        <taxon>Fibroporia</taxon>
    </lineage>
</organism>
<dbReference type="InterPro" id="IPR015422">
    <property type="entry name" value="PyrdxlP-dep_Trfase_small"/>
</dbReference>
<dbReference type="OrthoDB" id="5978656at2759"/>
<dbReference type="GO" id="GO:0030429">
    <property type="term" value="F:kynureninase activity"/>
    <property type="evidence" value="ECO:0007669"/>
    <property type="project" value="InterPro"/>
</dbReference>
<dbReference type="PANTHER" id="PTHR14084">
    <property type="entry name" value="KYNURENINASE"/>
    <property type="match status" value="1"/>
</dbReference>
<evidence type="ECO:0000256" key="1">
    <source>
        <dbReference type="ARBA" id="ARBA00022898"/>
    </source>
</evidence>